<name>A0ABX8SCI3_9ACTN</name>
<dbReference type="RefSeq" id="WP_066467216.1">
    <property type="nucleotide sequence ID" value="NZ_CBCRUZ010000020.1"/>
</dbReference>
<accession>A0ABX8SCI3</accession>
<dbReference type="EMBL" id="CP079105">
    <property type="protein sequence ID" value="QXQ15610.1"/>
    <property type="molecule type" value="Genomic_DNA"/>
</dbReference>
<keyword evidence="1 2" id="KW-0238">DNA-binding</keyword>
<dbReference type="Proteomes" id="UP000887023">
    <property type="component" value="Chromosome"/>
</dbReference>
<feature type="domain" description="HTH tetR-type" evidence="4">
    <location>
        <begin position="34"/>
        <end position="94"/>
    </location>
</feature>
<evidence type="ECO:0000313" key="5">
    <source>
        <dbReference type="EMBL" id="QXQ15610.1"/>
    </source>
</evidence>
<organism evidence="5 6">
    <name type="scientific">Skermania pinensis</name>
    <dbReference type="NCBI Taxonomy" id="39122"/>
    <lineage>
        <taxon>Bacteria</taxon>
        <taxon>Bacillati</taxon>
        <taxon>Actinomycetota</taxon>
        <taxon>Actinomycetes</taxon>
        <taxon>Mycobacteriales</taxon>
        <taxon>Gordoniaceae</taxon>
        <taxon>Skermania</taxon>
    </lineage>
</organism>
<dbReference type="SUPFAM" id="SSF46689">
    <property type="entry name" value="Homeodomain-like"/>
    <property type="match status" value="1"/>
</dbReference>
<dbReference type="InterPro" id="IPR001647">
    <property type="entry name" value="HTH_TetR"/>
</dbReference>
<reference evidence="5" key="1">
    <citation type="submission" date="2021-07" db="EMBL/GenBank/DDBJ databases">
        <title>Candidatus Kaistella beijingensis sp. nov. isolated from a municipal wastewater treatment plant is involved in sludge foaming.</title>
        <authorList>
            <person name="Song Y."/>
            <person name="Liu S.-J."/>
        </authorList>
    </citation>
    <scope>NUCLEOTIDE SEQUENCE</scope>
    <source>
        <strain evidence="5">DSM 43998</strain>
    </source>
</reference>
<feature type="region of interest" description="Disordered" evidence="3">
    <location>
        <begin position="1"/>
        <end position="33"/>
    </location>
</feature>
<sequence>MPSASDAAASRESPAASRESPAGNAAKRRADKIAGRRDELARATLRTLAELGYARTSLREIAANSEYSHGVLHYYFIDKVDLISHCVRLYKTECVARYDDLVAGASEAGALRSGFAERLAQTLVDDNEMHRLWYDLRSQSMFEQVFAPDVQAIDTNLEQMIWRVVERYAELSHSMPTVDARTAYAALDGLFVQALVRYSHGTADAPHRLREQAFELLPRLIA</sequence>
<evidence type="ECO:0000256" key="2">
    <source>
        <dbReference type="PROSITE-ProRule" id="PRU00335"/>
    </source>
</evidence>
<dbReference type="PROSITE" id="PS50977">
    <property type="entry name" value="HTH_TETR_2"/>
    <property type="match status" value="1"/>
</dbReference>
<dbReference type="Gene3D" id="1.10.357.10">
    <property type="entry name" value="Tetracycline Repressor, domain 2"/>
    <property type="match status" value="1"/>
</dbReference>
<gene>
    <name evidence="5" type="ORF">KV203_01690</name>
</gene>
<evidence type="ECO:0000256" key="3">
    <source>
        <dbReference type="SAM" id="MobiDB-lite"/>
    </source>
</evidence>
<keyword evidence="6" id="KW-1185">Reference proteome</keyword>
<protein>
    <submittedName>
        <fullName evidence="5">TetR/AcrR family transcriptional regulator</fullName>
    </submittedName>
</protein>
<proteinExistence type="predicted"/>
<evidence type="ECO:0000259" key="4">
    <source>
        <dbReference type="PROSITE" id="PS50977"/>
    </source>
</evidence>
<evidence type="ECO:0000256" key="1">
    <source>
        <dbReference type="ARBA" id="ARBA00023125"/>
    </source>
</evidence>
<feature type="DNA-binding region" description="H-T-H motif" evidence="2">
    <location>
        <begin position="57"/>
        <end position="76"/>
    </location>
</feature>
<evidence type="ECO:0000313" key="6">
    <source>
        <dbReference type="Proteomes" id="UP000887023"/>
    </source>
</evidence>
<dbReference type="InterPro" id="IPR009057">
    <property type="entry name" value="Homeodomain-like_sf"/>
</dbReference>
<dbReference type="Pfam" id="PF00440">
    <property type="entry name" value="TetR_N"/>
    <property type="match status" value="1"/>
</dbReference>
<feature type="compositionally biased region" description="Low complexity" evidence="3">
    <location>
        <begin position="1"/>
        <end position="22"/>
    </location>
</feature>